<proteinExistence type="predicted"/>
<gene>
    <name evidence="2" type="ORF">ACHAW5_001902</name>
</gene>
<evidence type="ECO:0000256" key="1">
    <source>
        <dbReference type="SAM" id="MobiDB-lite"/>
    </source>
</evidence>
<dbReference type="AlphaFoldDB" id="A0ABD3PHS3"/>
<evidence type="ECO:0000313" key="2">
    <source>
        <dbReference type="EMBL" id="KAL3787249.1"/>
    </source>
</evidence>
<comment type="caution">
    <text evidence="2">The sequence shown here is derived from an EMBL/GenBank/DDBJ whole genome shotgun (WGS) entry which is preliminary data.</text>
</comment>
<protein>
    <submittedName>
        <fullName evidence="2">Uncharacterized protein</fullName>
    </submittedName>
</protein>
<name>A0ABD3PHS3_9STRA</name>
<reference evidence="2 3" key="1">
    <citation type="submission" date="2024-10" db="EMBL/GenBank/DDBJ databases">
        <title>Updated reference genomes for cyclostephanoid diatoms.</title>
        <authorList>
            <person name="Roberts W.R."/>
            <person name="Alverson A.J."/>
        </authorList>
    </citation>
    <scope>NUCLEOTIDE SEQUENCE [LARGE SCALE GENOMIC DNA]</scope>
    <source>
        <strain evidence="2 3">AJA276-08</strain>
    </source>
</reference>
<feature type="region of interest" description="Disordered" evidence="1">
    <location>
        <begin position="93"/>
        <end position="119"/>
    </location>
</feature>
<dbReference type="EMBL" id="JALLAZ020000788">
    <property type="protein sequence ID" value="KAL3787249.1"/>
    <property type="molecule type" value="Genomic_DNA"/>
</dbReference>
<evidence type="ECO:0000313" key="3">
    <source>
        <dbReference type="Proteomes" id="UP001530315"/>
    </source>
</evidence>
<sequence length="127" mass="13785">MKATCLPLYKLPVPVPKLSLAPNTIVMSSSVKYCMFPTHLFDAGGHNSPIVMVYTSLVGSDRHDRDKILCHFTSRLFDLVVSDFNGASYRSTLQSQSTSSSQTRSSSISARSRAAPAPTPCTIRGCN</sequence>
<keyword evidence="3" id="KW-1185">Reference proteome</keyword>
<feature type="compositionally biased region" description="Low complexity" evidence="1">
    <location>
        <begin position="93"/>
        <end position="116"/>
    </location>
</feature>
<organism evidence="2 3">
    <name type="scientific">Stephanodiscus triporus</name>
    <dbReference type="NCBI Taxonomy" id="2934178"/>
    <lineage>
        <taxon>Eukaryota</taxon>
        <taxon>Sar</taxon>
        <taxon>Stramenopiles</taxon>
        <taxon>Ochrophyta</taxon>
        <taxon>Bacillariophyta</taxon>
        <taxon>Coscinodiscophyceae</taxon>
        <taxon>Thalassiosirophycidae</taxon>
        <taxon>Stephanodiscales</taxon>
        <taxon>Stephanodiscaceae</taxon>
        <taxon>Stephanodiscus</taxon>
    </lineage>
</organism>
<dbReference type="Proteomes" id="UP001530315">
    <property type="component" value="Unassembled WGS sequence"/>
</dbReference>
<accession>A0ABD3PHS3</accession>